<dbReference type="GO" id="GO:0016020">
    <property type="term" value="C:membrane"/>
    <property type="evidence" value="ECO:0007669"/>
    <property type="project" value="UniProtKB-SubCell"/>
</dbReference>
<dbReference type="HOGENOM" id="CLU_593547_0_0_1"/>
<dbReference type="CDD" id="cd15039">
    <property type="entry name" value="7tmB3_Methuselah-like"/>
    <property type="match status" value="1"/>
</dbReference>
<reference evidence="11" key="2">
    <citation type="submission" date="2007-04" db="EMBL/GenBank/DDBJ databases">
        <title>The genome of the human body louse.</title>
        <authorList>
            <consortium name="The Human Body Louse Genome Consortium"/>
            <person name="Kirkness E."/>
            <person name="Walenz B."/>
            <person name="Hass B."/>
            <person name="Bruggner R."/>
            <person name="Strausberg R."/>
        </authorList>
    </citation>
    <scope>NUCLEOTIDE SEQUENCE</scope>
    <source>
        <strain evidence="11">USDA</strain>
    </source>
</reference>
<dbReference type="InterPro" id="IPR017981">
    <property type="entry name" value="GPCR_2-like_7TM"/>
</dbReference>
<reference evidence="12" key="3">
    <citation type="submission" date="2021-02" db="UniProtKB">
        <authorList>
            <consortium name="EnsemblMetazoa"/>
        </authorList>
    </citation>
    <scope>IDENTIFICATION</scope>
    <source>
        <strain evidence="12">USDA</strain>
    </source>
</reference>
<evidence type="ECO:0000256" key="3">
    <source>
        <dbReference type="ARBA" id="ARBA00022692"/>
    </source>
</evidence>
<dbReference type="eggNOG" id="ENOG502SMH8">
    <property type="taxonomic scope" value="Eukaryota"/>
</dbReference>
<dbReference type="Gene3D" id="1.20.1070.10">
    <property type="entry name" value="Rhodopsin 7-helix transmembrane proteins"/>
    <property type="match status" value="1"/>
</dbReference>
<evidence type="ECO:0000256" key="9">
    <source>
        <dbReference type="SAM" id="Phobius"/>
    </source>
</evidence>
<feature type="transmembrane region" description="Helical" evidence="9">
    <location>
        <begin position="324"/>
        <end position="347"/>
    </location>
</feature>
<comment type="subcellular location">
    <subcellularLocation>
        <location evidence="1">Membrane</location>
        <topology evidence="1">Multi-pass membrane protein</topology>
    </subcellularLocation>
</comment>
<evidence type="ECO:0000313" key="12">
    <source>
        <dbReference type="EnsemblMetazoa" id="PHUM274680-PA"/>
    </source>
</evidence>
<evidence type="ECO:0000313" key="13">
    <source>
        <dbReference type="Proteomes" id="UP000009046"/>
    </source>
</evidence>
<dbReference type="EMBL" id="AAZO01003181">
    <property type="status" value="NOT_ANNOTATED_CDS"/>
    <property type="molecule type" value="Genomic_DNA"/>
</dbReference>
<reference evidence="11" key="1">
    <citation type="submission" date="2007-04" db="EMBL/GenBank/DDBJ databases">
        <title>Annotation of Pediculus humanus corporis strain USDA.</title>
        <authorList>
            <person name="Kirkness E."/>
            <person name="Hannick L."/>
            <person name="Hass B."/>
            <person name="Bruggner R."/>
            <person name="Lawson D."/>
            <person name="Bidwell S."/>
            <person name="Joardar V."/>
            <person name="Caler E."/>
            <person name="Walenz B."/>
            <person name="Inman J."/>
            <person name="Schobel S."/>
            <person name="Galinsky K."/>
            <person name="Amedeo P."/>
            <person name="Strausberg R."/>
        </authorList>
    </citation>
    <scope>NUCLEOTIDE SEQUENCE</scope>
    <source>
        <strain evidence="11">USDA</strain>
    </source>
</reference>
<evidence type="ECO:0000313" key="11">
    <source>
        <dbReference type="EMBL" id="EEB14026.1"/>
    </source>
</evidence>
<dbReference type="PROSITE" id="PS50261">
    <property type="entry name" value="G_PROTEIN_RECEP_F2_4"/>
    <property type="match status" value="1"/>
</dbReference>
<feature type="transmembrane region" description="Helical" evidence="9">
    <location>
        <begin position="248"/>
        <end position="268"/>
    </location>
</feature>
<keyword evidence="13" id="KW-1185">Reference proteome</keyword>
<feature type="transmembrane region" description="Helical" evidence="9">
    <location>
        <begin position="213"/>
        <end position="236"/>
    </location>
</feature>
<feature type="transmembrane region" description="Helical" evidence="9">
    <location>
        <begin position="378"/>
        <end position="396"/>
    </location>
</feature>
<dbReference type="PANTHER" id="PTHR46953:SF1">
    <property type="entry name" value="G-PROTEIN COUPLED RECEPTOR MTH-LIKE 1-RELATED"/>
    <property type="match status" value="1"/>
</dbReference>
<keyword evidence="4 9" id="KW-1133">Transmembrane helix</keyword>
<dbReference type="SUPFAM" id="SSF63877">
    <property type="entry name" value="Methuselah ectodomain"/>
    <property type="match status" value="1"/>
</dbReference>
<dbReference type="PANTHER" id="PTHR46953">
    <property type="entry name" value="G-PROTEIN COUPLED RECEPTOR MTH-LIKE 1-RELATED"/>
    <property type="match status" value="1"/>
</dbReference>
<dbReference type="AlphaFoldDB" id="E0VKX0"/>
<keyword evidence="3 9" id="KW-0812">Transmembrane</keyword>
<evidence type="ECO:0000259" key="10">
    <source>
        <dbReference type="PROSITE" id="PS50261"/>
    </source>
</evidence>
<comment type="similarity">
    <text evidence="2">Belongs to the G-protein coupled receptor 2 family. Mth subfamily.</text>
</comment>
<keyword evidence="8" id="KW-0807">Transducer</keyword>
<organism>
    <name type="scientific">Pediculus humanus subsp. corporis</name>
    <name type="common">Body louse</name>
    <dbReference type="NCBI Taxonomy" id="121224"/>
    <lineage>
        <taxon>Eukaryota</taxon>
        <taxon>Metazoa</taxon>
        <taxon>Ecdysozoa</taxon>
        <taxon>Arthropoda</taxon>
        <taxon>Hexapoda</taxon>
        <taxon>Insecta</taxon>
        <taxon>Pterygota</taxon>
        <taxon>Neoptera</taxon>
        <taxon>Paraneoptera</taxon>
        <taxon>Psocodea</taxon>
        <taxon>Troctomorpha</taxon>
        <taxon>Phthiraptera</taxon>
        <taxon>Anoplura</taxon>
        <taxon>Pediculidae</taxon>
        <taxon>Pediculus</taxon>
    </lineage>
</organism>
<dbReference type="KEGG" id="phu:Phum_PHUM274680"/>
<evidence type="ECO:0000256" key="8">
    <source>
        <dbReference type="ARBA" id="ARBA00023224"/>
    </source>
</evidence>
<keyword evidence="6 9" id="KW-0472">Membrane</keyword>
<keyword evidence="7 11" id="KW-0675">Receptor</keyword>
<dbReference type="EMBL" id="AAZO01003180">
    <property type="status" value="NOT_ANNOTATED_CDS"/>
    <property type="molecule type" value="Genomic_DNA"/>
</dbReference>
<dbReference type="GeneID" id="8238973"/>
<name>E0VKX0_PEDHC</name>
<dbReference type="EMBL" id="DS235255">
    <property type="protein sequence ID" value="EEB14026.1"/>
    <property type="molecule type" value="Genomic_DNA"/>
</dbReference>
<evidence type="ECO:0000256" key="2">
    <source>
        <dbReference type="ARBA" id="ARBA00008979"/>
    </source>
</evidence>
<evidence type="ECO:0000256" key="5">
    <source>
        <dbReference type="ARBA" id="ARBA00023040"/>
    </source>
</evidence>
<gene>
    <name evidence="12" type="primary">8238973</name>
    <name evidence="11" type="ORF">Phum_PHUM274680</name>
</gene>
<sequence length="461" mass="54122">MCLEKKNKLIHYYYYYYFIVILIIVFTCNDITLINCLENVNKKTFYYDVDKLLINNNNDTVNNNNSSGKIEGDDDDDYVEINENFTWPIVAKCCQLGFGYSFDTKSTCIETDDEFIPDFDDRPDYLETAKELPIESRYEYYIGDPCYDGKYILDGSTYSYDDYKIYSNGSLLYLDDVYDKEEFCMETVNSTLRVFICFGIINQKTEFKKDFKFILYATGLLISVPFLLTTAFIYLSIDLLRDLRGKSLSCHVICLAIGYLFLALVQLFSDQLNEEICIASGFLIQYFFVSAFFWLNAICYDTWRCIKNDFCCIYKPINVKSEKIMFCYYVIYAFYGPLVLSIVSLIMDLEPTIPESYLKPHFGFHSCWFYSDAAALPYFYGPIGVSGITIFYLFVLRPQCVRKEVNRKIRKLWIKIKTCDLNKEESKRVSQQHWHSQNNEMLDTCSNHENNKFINVSLELH</sequence>
<feature type="transmembrane region" description="Helical" evidence="9">
    <location>
        <begin position="12"/>
        <end position="34"/>
    </location>
</feature>
<proteinExistence type="inferred from homology"/>
<evidence type="ECO:0000256" key="1">
    <source>
        <dbReference type="ARBA" id="ARBA00004141"/>
    </source>
</evidence>
<dbReference type="GO" id="GO:0004930">
    <property type="term" value="F:G protein-coupled receptor activity"/>
    <property type="evidence" value="ECO:0007669"/>
    <property type="project" value="UniProtKB-KW"/>
</dbReference>
<evidence type="ECO:0000256" key="6">
    <source>
        <dbReference type="ARBA" id="ARBA00023136"/>
    </source>
</evidence>
<dbReference type="InterPro" id="IPR036272">
    <property type="entry name" value="Methuselah_N_sf"/>
</dbReference>
<dbReference type="CTD" id="8238973"/>
<dbReference type="STRING" id="121224.E0VKX0"/>
<protein>
    <submittedName>
        <fullName evidence="11">Class B secretin-like G-protein coupled receptor GPRmth7, putative</fullName>
    </submittedName>
</protein>
<dbReference type="InParanoid" id="E0VKX0"/>
<dbReference type="EnsemblMetazoa" id="PHUM274680-RA">
    <property type="protein sequence ID" value="PHUM274680-PA"/>
    <property type="gene ID" value="PHUM274680"/>
</dbReference>
<evidence type="ECO:0000256" key="4">
    <source>
        <dbReference type="ARBA" id="ARBA00022989"/>
    </source>
</evidence>
<feature type="domain" description="G-protein coupled receptors family 2 profile 2" evidence="10">
    <location>
        <begin position="212"/>
        <end position="395"/>
    </location>
</feature>
<dbReference type="Proteomes" id="UP000009046">
    <property type="component" value="Unassembled WGS sequence"/>
</dbReference>
<feature type="transmembrane region" description="Helical" evidence="9">
    <location>
        <begin position="283"/>
        <end position="303"/>
    </location>
</feature>
<dbReference type="VEuPathDB" id="VectorBase:PHUM274680"/>
<dbReference type="RefSeq" id="XP_002426764.1">
    <property type="nucleotide sequence ID" value="XM_002426719.1"/>
</dbReference>
<dbReference type="InterPro" id="IPR052808">
    <property type="entry name" value="GPCR_Mth-like"/>
</dbReference>
<accession>E0VKX0</accession>
<keyword evidence="5" id="KW-0297">G-protein coupled receptor</keyword>
<dbReference type="OrthoDB" id="6134459at2759"/>
<evidence type="ECO:0000256" key="7">
    <source>
        <dbReference type="ARBA" id="ARBA00023170"/>
    </source>
</evidence>
<dbReference type="GO" id="GO:0007166">
    <property type="term" value="P:cell surface receptor signaling pathway"/>
    <property type="evidence" value="ECO:0007669"/>
    <property type="project" value="InterPro"/>
</dbReference>